<feature type="compositionally biased region" description="Basic and acidic residues" evidence="1">
    <location>
        <begin position="1"/>
        <end position="22"/>
    </location>
</feature>
<feature type="region of interest" description="Disordered" evidence="1">
    <location>
        <begin position="1"/>
        <end position="23"/>
    </location>
</feature>
<name>A0A1D1Y4S4_9ARAE</name>
<accession>A0A1D1Y4S4</accession>
<evidence type="ECO:0000313" key="2">
    <source>
        <dbReference type="EMBL" id="JAT49632.1"/>
    </source>
</evidence>
<gene>
    <name evidence="2" type="primary">smc6_4</name>
    <name evidence="2" type="ORF">g.29041</name>
</gene>
<dbReference type="EMBL" id="GDJX01018304">
    <property type="protein sequence ID" value="JAT49632.1"/>
    <property type="molecule type" value="Transcribed_RNA"/>
</dbReference>
<dbReference type="AlphaFoldDB" id="A0A1D1Y4S4"/>
<reference evidence="2" key="1">
    <citation type="submission" date="2015-07" db="EMBL/GenBank/DDBJ databases">
        <title>Transcriptome Assembly of Anthurium amnicola.</title>
        <authorList>
            <person name="Suzuki J."/>
        </authorList>
    </citation>
    <scope>NUCLEOTIDE SEQUENCE</scope>
</reference>
<sequence>SIWSRDGPRQRAAAGRDAHDVSGRALAPHSCSARPMAPPAEKPVFADTNLGTHLAVAVPPDITVGELKRKLGKEHSTCFPNLGEIKVHALMVKKKLQRYHLPDSMPICNAFNGLRITWFLFLDLSVVEDSGRQAAAMPHIILDCEVKGCLGEEPFELVPDTVPDSGDTRWASDSMFGINTSTEYTEGCRRTYPDMHVNHNTVKCGSNKCGYNKGQLKARPLSGERRQRRVIGNSSSEDAYDQILDEIGMRNNFLSKAVRTSDAIVGWDSWEEKKAKDGTTSEVLDIDQNGRNWLSKYAYECRKHTNPSGVTETQSGSFSGNISITGIISSYFSDIDEVDSRDVYSVKCRGVDNTKELGESCLKRRSASNKVVSLNIGGSSLEQSENKLEDLKKMKITRSKMVVSKQQAMCLENGRANLPIPLPIGNYRTHKDDHVKLLEDNATDYAKVAGHLIKSIPGTLSSSFQRHIEISRKPGRSEVGKRLLIAASKFGLSSRKNRSPISVLIAERGKPSIANSTSLVKNIMFDISDVDD</sequence>
<evidence type="ECO:0000256" key="1">
    <source>
        <dbReference type="SAM" id="MobiDB-lite"/>
    </source>
</evidence>
<organism evidence="2">
    <name type="scientific">Anthurium amnicola</name>
    <dbReference type="NCBI Taxonomy" id="1678845"/>
    <lineage>
        <taxon>Eukaryota</taxon>
        <taxon>Viridiplantae</taxon>
        <taxon>Streptophyta</taxon>
        <taxon>Embryophyta</taxon>
        <taxon>Tracheophyta</taxon>
        <taxon>Spermatophyta</taxon>
        <taxon>Magnoliopsida</taxon>
        <taxon>Liliopsida</taxon>
        <taxon>Araceae</taxon>
        <taxon>Pothoideae</taxon>
        <taxon>Potheae</taxon>
        <taxon>Anthurium</taxon>
    </lineage>
</organism>
<proteinExistence type="predicted"/>
<protein>
    <submittedName>
        <fullName evidence="2">Structural maintenance of chromosomes protein 6</fullName>
    </submittedName>
</protein>
<feature type="non-terminal residue" evidence="2">
    <location>
        <position position="1"/>
    </location>
</feature>